<feature type="domain" description="Glycine zipper 2TM" evidence="9">
    <location>
        <begin position="30"/>
        <end position="70"/>
    </location>
</feature>
<evidence type="ECO:0000259" key="10">
    <source>
        <dbReference type="Pfam" id="PF16998"/>
    </source>
</evidence>
<feature type="domain" description="Surface antigen" evidence="10">
    <location>
        <begin position="71"/>
        <end position="157"/>
    </location>
</feature>
<dbReference type="RefSeq" id="WP_269333426.1">
    <property type="nucleotide sequence ID" value="NZ_JAMZFT010000003.1"/>
</dbReference>
<feature type="region of interest" description="Disordered" evidence="7">
    <location>
        <begin position="90"/>
        <end position="118"/>
    </location>
</feature>
<feature type="chain" id="PRO_5039896477" description="17 kDa surface antigen" evidence="8">
    <location>
        <begin position="18"/>
        <end position="158"/>
    </location>
</feature>
<evidence type="ECO:0000256" key="8">
    <source>
        <dbReference type="SAM" id="SignalP"/>
    </source>
</evidence>
<keyword evidence="4 8" id="KW-0732">Signal</keyword>
<evidence type="ECO:0000313" key="11">
    <source>
        <dbReference type="EMBL" id="MCP1337461.1"/>
    </source>
</evidence>
<keyword evidence="5" id="KW-0564">Palmitate</keyword>
<evidence type="ECO:0000313" key="12">
    <source>
        <dbReference type="Proteomes" id="UP001055804"/>
    </source>
</evidence>
<reference evidence="11" key="1">
    <citation type="submission" date="2022-06" db="EMBL/GenBank/DDBJ databases">
        <title>Isolation and Genomics of Futiania mangrovii gen. nov., sp. nov., a Rare and Metabolically-versatile member in the Class Alphaproteobacteria.</title>
        <authorList>
            <person name="Liu L."/>
            <person name="Huang W.-C."/>
            <person name="Pan J."/>
            <person name="Li J."/>
            <person name="Huang Y."/>
            <person name="Du H."/>
            <person name="Liu Y."/>
            <person name="Li M."/>
        </authorList>
    </citation>
    <scope>NUCLEOTIDE SEQUENCE</scope>
    <source>
        <strain evidence="11">FT118</strain>
    </source>
</reference>
<evidence type="ECO:0000259" key="9">
    <source>
        <dbReference type="Pfam" id="PF05433"/>
    </source>
</evidence>
<dbReference type="Pfam" id="PF05433">
    <property type="entry name" value="Rick_17kDa_Anti"/>
    <property type="match status" value="1"/>
</dbReference>
<protein>
    <recommendedName>
        <fullName evidence="3">17 kDa surface antigen</fullName>
    </recommendedName>
</protein>
<organism evidence="11 12">
    <name type="scientific">Futiania mangrovi</name>
    <dbReference type="NCBI Taxonomy" id="2959716"/>
    <lineage>
        <taxon>Bacteria</taxon>
        <taxon>Pseudomonadati</taxon>
        <taxon>Pseudomonadota</taxon>
        <taxon>Alphaproteobacteria</taxon>
        <taxon>Futianiales</taxon>
        <taxon>Futianiaceae</taxon>
        <taxon>Futiania</taxon>
    </lineage>
</organism>
<evidence type="ECO:0000256" key="2">
    <source>
        <dbReference type="ARBA" id="ARBA00008681"/>
    </source>
</evidence>
<name>A0A9J6PDI7_9PROT</name>
<keyword evidence="12" id="KW-1185">Reference proteome</keyword>
<evidence type="ECO:0000256" key="6">
    <source>
        <dbReference type="ARBA" id="ARBA00023288"/>
    </source>
</evidence>
<feature type="signal peptide" evidence="8">
    <location>
        <begin position="1"/>
        <end position="17"/>
    </location>
</feature>
<comment type="subcellular location">
    <subcellularLocation>
        <location evidence="1">Cell outer membrane</location>
        <topology evidence="1">Lipid-anchor</topology>
    </subcellularLocation>
</comment>
<evidence type="ECO:0000256" key="4">
    <source>
        <dbReference type="ARBA" id="ARBA00022729"/>
    </source>
</evidence>
<proteinExistence type="inferred from homology"/>
<evidence type="ECO:0000256" key="1">
    <source>
        <dbReference type="ARBA" id="ARBA00004459"/>
    </source>
</evidence>
<dbReference type="PIRSF" id="PIRSF002721">
    <property type="entry name" value="Surface_antigen_Rickettsia"/>
    <property type="match status" value="1"/>
</dbReference>
<dbReference type="AlphaFoldDB" id="A0A9J6PDI7"/>
<dbReference type="InterPro" id="IPR032635">
    <property type="entry name" value="Anti_2"/>
</dbReference>
<sequence>MMLKPVIVVAALGLAVAGCETGAGPKETAGVLLGAAGGALAGQAIGGGSGRIVSTAVGTIAGAYLGQQIGRSLDEQDRLLARRTTYDALESGRSYEPVSWRNPDSGHSGEVTPGPSYKSAQGYDCREYTQTVYIDGRRETAKGTACREPDGTWRVVNN</sequence>
<dbReference type="InterPro" id="IPR008816">
    <property type="entry name" value="Gly_zipper_2TM_dom"/>
</dbReference>
<evidence type="ECO:0000256" key="3">
    <source>
        <dbReference type="ARBA" id="ARBA00015281"/>
    </source>
</evidence>
<dbReference type="Pfam" id="PF16998">
    <property type="entry name" value="17kDa_Anti_2"/>
    <property type="match status" value="1"/>
</dbReference>
<evidence type="ECO:0000256" key="5">
    <source>
        <dbReference type="ARBA" id="ARBA00023139"/>
    </source>
</evidence>
<accession>A0A9J6PDI7</accession>
<gene>
    <name evidence="11" type="ORF">NJQ99_13645</name>
</gene>
<dbReference type="InterPro" id="IPR016364">
    <property type="entry name" value="Surface_antigen_Rickettsia"/>
</dbReference>
<dbReference type="PROSITE" id="PS51257">
    <property type="entry name" value="PROKAR_LIPOPROTEIN"/>
    <property type="match status" value="1"/>
</dbReference>
<comment type="similarity">
    <text evidence="2">Belongs to the rickettsiale 17 kDa surface antigen family.</text>
</comment>
<dbReference type="EMBL" id="JAMZFT010000003">
    <property type="protein sequence ID" value="MCP1337461.1"/>
    <property type="molecule type" value="Genomic_DNA"/>
</dbReference>
<dbReference type="Proteomes" id="UP001055804">
    <property type="component" value="Unassembled WGS sequence"/>
</dbReference>
<keyword evidence="6" id="KW-0449">Lipoprotein</keyword>
<comment type="caution">
    <text evidence="11">The sequence shown here is derived from an EMBL/GenBank/DDBJ whole genome shotgun (WGS) entry which is preliminary data.</text>
</comment>
<evidence type="ECO:0000256" key="7">
    <source>
        <dbReference type="SAM" id="MobiDB-lite"/>
    </source>
</evidence>